<evidence type="ECO:0000313" key="3">
    <source>
        <dbReference type="Proteomes" id="UP000265725"/>
    </source>
</evidence>
<evidence type="ECO:0000259" key="1">
    <source>
        <dbReference type="Pfam" id="PF12146"/>
    </source>
</evidence>
<dbReference type="RefSeq" id="WP_119883645.1">
    <property type="nucleotide sequence ID" value="NZ_CP032418.1"/>
</dbReference>
<gene>
    <name evidence="2" type="ORF">D3873_08380</name>
</gene>
<dbReference type="AlphaFoldDB" id="A0A385YSX6"/>
<name>A0A385YSX6_9BACL</name>
<dbReference type="EMBL" id="CP032418">
    <property type="protein sequence ID" value="AYC29909.1"/>
    <property type="molecule type" value="Genomic_DNA"/>
</dbReference>
<proteinExistence type="predicted"/>
<dbReference type="OrthoDB" id="9806902at2"/>
<dbReference type="Proteomes" id="UP000265725">
    <property type="component" value="Chromosome"/>
</dbReference>
<dbReference type="SUPFAM" id="SSF53474">
    <property type="entry name" value="alpha/beta-Hydrolases"/>
    <property type="match status" value="1"/>
</dbReference>
<feature type="domain" description="Serine aminopeptidase S33" evidence="1">
    <location>
        <begin position="11"/>
        <end position="243"/>
    </location>
</feature>
<dbReference type="InterPro" id="IPR051044">
    <property type="entry name" value="MAG_DAG_Lipase"/>
</dbReference>
<dbReference type="PANTHER" id="PTHR11614">
    <property type="entry name" value="PHOSPHOLIPASE-RELATED"/>
    <property type="match status" value="1"/>
</dbReference>
<evidence type="ECO:0000313" key="2">
    <source>
        <dbReference type="EMBL" id="AYC29909.1"/>
    </source>
</evidence>
<dbReference type="Pfam" id="PF12146">
    <property type="entry name" value="Hydrolase_4"/>
    <property type="match status" value="1"/>
</dbReference>
<dbReference type="InterPro" id="IPR022742">
    <property type="entry name" value="Hydrolase_4"/>
</dbReference>
<accession>A0A385YSX6</accession>
<keyword evidence="2" id="KW-0378">Hydrolase</keyword>
<reference evidence="3" key="1">
    <citation type="submission" date="2018-09" db="EMBL/GenBank/DDBJ databases">
        <authorList>
            <person name="Zhu H."/>
        </authorList>
    </citation>
    <scope>NUCLEOTIDE SEQUENCE [LARGE SCALE GENOMIC DNA]</scope>
    <source>
        <strain evidence="3">K2R23-3</strain>
    </source>
</reference>
<keyword evidence="3" id="KW-1185">Reference proteome</keyword>
<dbReference type="GO" id="GO:0016787">
    <property type="term" value="F:hydrolase activity"/>
    <property type="evidence" value="ECO:0007669"/>
    <property type="project" value="UniProtKB-KW"/>
</dbReference>
<dbReference type="Gene3D" id="3.40.50.1820">
    <property type="entry name" value="alpha/beta hydrolase"/>
    <property type="match status" value="1"/>
</dbReference>
<dbReference type="KEGG" id="paek:D3873_08380"/>
<protein>
    <submittedName>
        <fullName evidence="2">Alpha/beta hydrolase</fullName>
    </submittedName>
</protein>
<dbReference type="InterPro" id="IPR029058">
    <property type="entry name" value="AB_hydrolase_fold"/>
</dbReference>
<sequence>MWKWEAHDQGRAVAVIVHSAYEHHRRYAWLIERLRANHCHVVMGDLPGHGEGAKLAGVHDERFEEYHDYVTKLTQVAMEDNLPIFIIGHGMGATLVIQQLQSKSIVCAGVILTSPWFHLQIGVSKFSNALSSISVISDSVKKKHAISLKQLTRNYDVYMEEKDDPYFHTTITLNWYHELQSIMKTNFSAIESIPNIPLLVMTGQRDKVTDIRDTKQWVHKQDLSEFQYKEWQHCFHDLFHEPEREEVFLFIKAFMSNVLRSIGYIVE</sequence>
<organism evidence="2 3">
    <name type="scientific">Paenisporosarcina cavernae</name>
    <dbReference type="NCBI Taxonomy" id="2320858"/>
    <lineage>
        <taxon>Bacteria</taxon>
        <taxon>Bacillati</taxon>
        <taxon>Bacillota</taxon>
        <taxon>Bacilli</taxon>
        <taxon>Bacillales</taxon>
        <taxon>Caryophanaceae</taxon>
        <taxon>Paenisporosarcina</taxon>
    </lineage>
</organism>